<organism evidence="2 3">
    <name type="scientific">Brassica carinata</name>
    <name type="common">Ethiopian mustard</name>
    <name type="synonym">Abyssinian cabbage</name>
    <dbReference type="NCBI Taxonomy" id="52824"/>
    <lineage>
        <taxon>Eukaryota</taxon>
        <taxon>Viridiplantae</taxon>
        <taxon>Streptophyta</taxon>
        <taxon>Embryophyta</taxon>
        <taxon>Tracheophyta</taxon>
        <taxon>Spermatophyta</taxon>
        <taxon>Magnoliopsida</taxon>
        <taxon>eudicotyledons</taxon>
        <taxon>Gunneridae</taxon>
        <taxon>Pentapetalae</taxon>
        <taxon>rosids</taxon>
        <taxon>malvids</taxon>
        <taxon>Brassicales</taxon>
        <taxon>Brassicaceae</taxon>
        <taxon>Brassiceae</taxon>
        <taxon>Brassica</taxon>
    </lineage>
</organism>
<feature type="region of interest" description="Disordered" evidence="1">
    <location>
        <begin position="21"/>
        <end position="51"/>
    </location>
</feature>
<comment type="caution">
    <text evidence="2">The sequence shown here is derived from an EMBL/GenBank/DDBJ whole genome shotgun (WGS) entry which is preliminary data.</text>
</comment>
<name>A0A8X7Q202_BRACI</name>
<dbReference type="EMBL" id="JAAMPC010000015">
    <property type="protein sequence ID" value="KAG2259689.1"/>
    <property type="molecule type" value="Genomic_DNA"/>
</dbReference>
<evidence type="ECO:0000313" key="3">
    <source>
        <dbReference type="Proteomes" id="UP000886595"/>
    </source>
</evidence>
<protein>
    <submittedName>
        <fullName evidence="2">Uncharacterized protein</fullName>
    </submittedName>
</protein>
<evidence type="ECO:0000313" key="2">
    <source>
        <dbReference type="EMBL" id="KAG2259689.1"/>
    </source>
</evidence>
<gene>
    <name evidence="2" type="ORF">Bca52824_078983</name>
</gene>
<dbReference type="OrthoDB" id="10434009at2759"/>
<keyword evidence="3" id="KW-1185">Reference proteome</keyword>
<accession>A0A8X7Q202</accession>
<sequence length="51" mass="5599">MKLSLGGDRALSLFFSSNQRVRGSKVQEEGTANKRSAKQSNTGVMARLMVR</sequence>
<proteinExistence type="predicted"/>
<reference evidence="2 3" key="1">
    <citation type="submission" date="2020-02" db="EMBL/GenBank/DDBJ databases">
        <authorList>
            <person name="Ma Q."/>
            <person name="Huang Y."/>
            <person name="Song X."/>
            <person name="Pei D."/>
        </authorList>
    </citation>
    <scope>NUCLEOTIDE SEQUENCE [LARGE SCALE GENOMIC DNA]</scope>
    <source>
        <strain evidence="2">Sxm20200214</strain>
        <tissue evidence="2">Leaf</tissue>
    </source>
</reference>
<dbReference type="AlphaFoldDB" id="A0A8X7Q202"/>
<evidence type="ECO:0000256" key="1">
    <source>
        <dbReference type="SAM" id="MobiDB-lite"/>
    </source>
</evidence>
<dbReference type="Proteomes" id="UP000886595">
    <property type="component" value="Unassembled WGS sequence"/>
</dbReference>